<dbReference type="FunFam" id="3.60.20.10:FF:000006">
    <property type="entry name" value="Glutamine--fructose-6-phosphate aminotransferase [isomerizing]"/>
    <property type="match status" value="1"/>
</dbReference>
<dbReference type="Gene3D" id="3.40.50.10490">
    <property type="entry name" value="Glucose-6-phosphate isomerase like protein, domain 1"/>
    <property type="match status" value="2"/>
</dbReference>
<keyword evidence="14" id="KW-1185">Reference proteome</keyword>
<sequence>MCGIVGVVGSADALPRIYDGLKRLEYRGYDSAGIAMAIPGAGVEVRKAQGKLSALADLLPGFPAGLTVGIGHTRWATHGRPTDLNAHPQVDCSGTLAAVHNGIIENWREVREELEAAGHRFRSETDTEVLLHLVEAYGGTRDLLPAVTRAVGRLTGAYAFLILSAAEPEHLIAVRRASPLVIGVGEHENYLGSDVSAFLPYTRRALVLNDGELAVVGKEDIALYRLEEERLVPLHREPFQVTWTVQQAERGGYPHFMLKEIMEQPEVWGDCLLGRTAAGAVRWEELGLDPAEAAGWPRIQMVAAGTAYHAGLLGRAWMEGLARVPVDVDLSSEFRYRQPLLQPGTPVWAISQSGETADTLASLRLARELGAPTYAVVNVVGSTIAREADRVAYTRAGPEIAVASTKAYTTQLLTLLLAALGLAGSRGRPRPDLVEELAALPRLGREFLPRASEWARARAGELAAARDVFFIGRGLDYALAMEGQLKLKEISYLHAEAYAAGELKHGTLALIEEGVPVIALATQPELVEKTASNIEEVQARGAQVWVIAGAGLAPHLPAAEVLSLPALPPLLAPFLAAPVLQLLAYWTAVVRGENVDQPRNLAKSVTVE</sequence>
<accession>A0A6F8ZHQ3</accession>
<evidence type="ECO:0000313" key="14">
    <source>
        <dbReference type="Proteomes" id="UP000503399"/>
    </source>
</evidence>
<dbReference type="CDD" id="cd00714">
    <property type="entry name" value="GFAT"/>
    <property type="match status" value="1"/>
</dbReference>
<feature type="initiator methionine" description="Removed" evidence="10">
    <location>
        <position position="1"/>
    </location>
</feature>
<keyword evidence="6 10" id="KW-0032">Aminotransferase</keyword>
<evidence type="ECO:0000256" key="1">
    <source>
        <dbReference type="ARBA" id="ARBA00001031"/>
    </source>
</evidence>
<dbReference type="Pfam" id="PF01380">
    <property type="entry name" value="SIS"/>
    <property type="match status" value="2"/>
</dbReference>
<keyword evidence="7 10" id="KW-0808">Transferase</keyword>
<dbReference type="GO" id="GO:0006487">
    <property type="term" value="P:protein N-linked glycosylation"/>
    <property type="evidence" value="ECO:0007669"/>
    <property type="project" value="TreeGrafter"/>
</dbReference>
<dbReference type="Pfam" id="PF13522">
    <property type="entry name" value="GATase_6"/>
    <property type="match status" value="1"/>
</dbReference>
<dbReference type="NCBIfam" id="NF001484">
    <property type="entry name" value="PRK00331.1"/>
    <property type="match status" value="1"/>
</dbReference>
<dbReference type="HAMAP" id="MF_00164">
    <property type="entry name" value="GlmS"/>
    <property type="match status" value="1"/>
</dbReference>
<name>A0A6F8ZHQ3_9FIRM</name>
<evidence type="ECO:0000256" key="3">
    <source>
        <dbReference type="ARBA" id="ARBA00012916"/>
    </source>
</evidence>
<keyword evidence="9" id="KW-0315">Glutamine amidotransferase</keyword>
<comment type="subcellular location">
    <subcellularLocation>
        <location evidence="2 10">Cytoplasm</location>
    </subcellularLocation>
</comment>
<dbReference type="GO" id="GO:0005975">
    <property type="term" value="P:carbohydrate metabolic process"/>
    <property type="evidence" value="ECO:0007669"/>
    <property type="project" value="UniProtKB-UniRule"/>
</dbReference>
<evidence type="ECO:0000256" key="7">
    <source>
        <dbReference type="ARBA" id="ARBA00022679"/>
    </source>
</evidence>
<dbReference type="InterPro" id="IPR001347">
    <property type="entry name" value="SIS_dom"/>
</dbReference>
<dbReference type="InterPro" id="IPR046348">
    <property type="entry name" value="SIS_dom_sf"/>
</dbReference>
<dbReference type="InterPro" id="IPR035490">
    <property type="entry name" value="GlmS/FrlB_SIS"/>
</dbReference>
<dbReference type="SUPFAM" id="SSF53697">
    <property type="entry name" value="SIS domain"/>
    <property type="match status" value="1"/>
</dbReference>
<evidence type="ECO:0000256" key="10">
    <source>
        <dbReference type="HAMAP-Rule" id="MF_00164"/>
    </source>
</evidence>
<proteinExistence type="inferred from homology"/>
<organism evidence="13 14">
    <name type="scientific">Candidatus Hydrogenisulfobacillus filiaventi</name>
    <dbReference type="NCBI Taxonomy" id="2707344"/>
    <lineage>
        <taxon>Bacteria</taxon>
        <taxon>Bacillati</taxon>
        <taxon>Bacillota</taxon>
        <taxon>Clostridia</taxon>
        <taxon>Eubacteriales</taxon>
        <taxon>Clostridiales Family XVII. Incertae Sedis</taxon>
        <taxon>Candidatus Hydrogenisulfobacillus</taxon>
    </lineage>
</organism>
<feature type="domain" description="SIS" evidence="12">
    <location>
        <begin position="458"/>
        <end position="598"/>
    </location>
</feature>
<dbReference type="PANTHER" id="PTHR10937">
    <property type="entry name" value="GLUCOSAMINE--FRUCTOSE-6-PHOSPHATE AMINOTRANSFERASE, ISOMERIZING"/>
    <property type="match status" value="1"/>
</dbReference>
<dbReference type="GO" id="GO:0005829">
    <property type="term" value="C:cytosol"/>
    <property type="evidence" value="ECO:0007669"/>
    <property type="project" value="TreeGrafter"/>
</dbReference>
<keyword evidence="8" id="KW-0677">Repeat</keyword>
<dbReference type="GO" id="GO:0004360">
    <property type="term" value="F:glutamine-fructose-6-phosphate transaminase (isomerizing) activity"/>
    <property type="evidence" value="ECO:0007669"/>
    <property type="project" value="UniProtKB-UniRule"/>
</dbReference>
<feature type="active site" description="For Fru-6P isomerization activity" evidence="10">
    <location>
        <position position="603"/>
    </location>
</feature>
<dbReference type="InterPro" id="IPR017932">
    <property type="entry name" value="GATase_2_dom"/>
</dbReference>
<feature type="domain" description="SIS" evidence="12">
    <location>
        <begin position="288"/>
        <end position="428"/>
    </location>
</feature>
<comment type="catalytic activity">
    <reaction evidence="1 10">
        <text>D-fructose 6-phosphate + L-glutamine = D-glucosamine 6-phosphate + L-glutamate</text>
        <dbReference type="Rhea" id="RHEA:13237"/>
        <dbReference type="ChEBI" id="CHEBI:29985"/>
        <dbReference type="ChEBI" id="CHEBI:58359"/>
        <dbReference type="ChEBI" id="CHEBI:58725"/>
        <dbReference type="ChEBI" id="CHEBI:61527"/>
        <dbReference type="EC" id="2.6.1.16"/>
    </reaction>
</comment>
<dbReference type="NCBIfam" id="TIGR01135">
    <property type="entry name" value="glmS"/>
    <property type="match status" value="1"/>
</dbReference>
<dbReference type="PROSITE" id="PS51464">
    <property type="entry name" value="SIS"/>
    <property type="match status" value="2"/>
</dbReference>
<dbReference type="KEGG" id="hfv:R50_1815"/>
<dbReference type="PANTHER" id="PTHR10937:SF0">
    <property type="entry name" value="GLUTAMINE--FRUCTOSE-6-PHOSPHATE TRANSAMINASE (ISOMERIZING)"/>
    <property type="match status" value="1"/>
</dbReference>
<dbReference type="EMBL" id="LR778114">
    <property type="protein sequence ID" value="CAB1129316.1"/>
    <property type="molecule type" value="Genomic_DNA"/>
</dbReference>
<reference evidence="13 14" key="1">
    <citation type="submission" date="2020-02" db="EMBL/GenBank/DDBJ databases">
        <authorList>
            <person name="Hogendoorn C."/>
        </authorList>
    </citation>
    <scope>NUCLEOTIDE SEQUENCE [LARGE SCALE GENOMIC DNA]</scope>
    <source>
        <strain evidence="13">R501</strain>
    </source>
</reference>
<dbReference type="SUPFAM" id="SSF56235">
    <property type="entry name" value="N-terminal nucleophile aminohydrolases (Ntn hydrolases)"/>
    <property type="match status" value="1"/>
</dbReference>
<keyword evidence="5 10" id="KW-0963">Cytoplasm</keyword>
<evidence type="ECO:0000256" key="4">
    <source>
        <dbReference type="ARBA" id="ARBA00016090"/>
    </source>
</evidence>
<feature type="domain" description="Glutamine amidotransferase type-2" evidence="11">
    <location>
        <begin position="2"/>
        <end position="219"/>
    </location>
</feature>
<evidence type="ECO:0000259" key="11">
    <source>
        <dbReference type="PROSITE" id="PS51278"/>
    </source>
</evidence>
<feature type="active site" description="Nucleophile; for GATase activity" evidence="10">
    <location>
        <position position="2"/>
    </location>
</feature>
<evidence type="ECO:0000256" key="9">
    <source>
        <dbReference type="ARBA" id="ARBA00022962"/>
    </source>
</evidence>
<dbReference type="InterPro" id="IPR029055">
    <property type="entry name" value="Ntn_hydrolases_N"/>
</dbReference>
<dbReference type="EC" id="2.6.1.16" evidence="3 10"/>
<evidence type="ECO:0000313" key="13">
    <source>
        <dbReference type="EMBL" id="CAB1129316.1"/>
    </source>
</evidence>
<dbReference type="CDD" id="cd05009">
    <property type="entry name" value="SIS_GlmS_GlmD_2"/>
    <property type="match status" value="1"/>
</dbReference>
<protein>
    <recommendedName>
        <fullName evidence="4 10">Glutamine--fructose-6-phosphate aminotransferase [isomerizing]</fullName>
        <ecNumber evidence="3 10">2.6.1.16</ecNumber>
    </recommendedName>
    <alternativeName>
        <fullName evidence="10">D-fructose-6-phosphate amidotransferase</fullName>
    </alternativeName>
    <alternativeName>
        <fullName evidence="10">GFAT</fullName>
    </alternativeName>
    <alternativeName>
        <fullName evidence="10">Glucosamine-6-phosphate synthase</fullName>
    </alternativeName>
    <alternativeName>
        <fullName evidence="10">Hexosephosphate aminotransferase</fullName>
    </alternativeName>
    <alternativeName>
        <fullName evidence="10">L-glutamine--D-fructose-6-phosphate amidotransferase</fullName>
    </alternativeName>
</protein>
<evidence type="ECO:0000256" key="2">
    <source>
        <dbReference type="ARBA" id="ARBA00004496"/>
    </source>
</evidence>
<dbReference type="InterPro" id="IPR047084">
    <property type="entry name" value="GFAT_N"/>
</dbReference>
<gene>
    <name evidence="10 13" type="primary">glmS</name>
    <name evidence="13" type="ORF">R50_1815</name>
</gene>
<evidence type="ECO:0000259" key="12">
    <source>
        <dbReference type="PROSITE" id="PS51464"/>
    </source>
</evidence>
<dbReference type="GO" id="GO:0097367">
    <property type="term" value="F:carbohydrate derivative binding"/>
    <property type="evidence" value="ECO:0007669"/>
    <property type="project" value="InterPro"/>
</dbReference>
<dbReference type="Proteomes" id="UP000503399">
    <property type="component" value="Chromosome"/>
</dbReference>
<evidence type="ECO:0000256" key="8">
    <source>
        <dbReference type="ARBA" id="ARBA00022737"/>
    </source>
</evidence>
<comment type="subunit">
    <text evidence="10">Homodimer.</text>
</comment>
<evidence type="ECO:0000256" key="5">
    <source>
        <dbReference type="ARBA" id="ARBA00022490"/>
    </source>
</evidence>
<dbReference type="InterPro" id="IPR005855">
    <property type="entry name" value="GFAT"/>
</dbReference>
<dbReference type="CDD" id="cd05008">
    <property type="entry name" value="SIS_GlmS_GlmD_1"/>
    <property type="match status" value="1"/>
</dbReference>
<dbReference type="Gene3D" id="3.60.20.10">
    <property type="entry name" value="Glutamine Phosphoribosylpyrophosphate, subunit 1, domain 1"/>
    <property type="match status" value="1"/>
</dbReference>
<evidence type="ECO:0000256" key="6">
    <source>
        <dbReference type="ARBA" id="ARBA00022576"/>
    </source>
</evidence>
<dbReference type="GO" id="GO:0006002">
    <property type="term" value="P:fructose 6-phosphate metabolic process"/>
    <property type="evidence" value="ECO:0007669"/>
    <property type="project" value="TreeGrafter"/>
</dbReference>
<dbReference type="FunFam" id="3.40.50.10490:FF:000001">
    <property type="entry name" value="Glutamine--fructose-6-phosphate aminotransferase [isomerizing]"/>
    <property type="match status" value="1"/>
</dbReference>
<comment type="function">
    <text evidence="10">Catalyzes the first step in hexosamine metabolism, converting fructose-6P into glucosamine-6P using glutamine as a nitrogen source.</text>
</comment>
<dbReference type="GO" id="GO:0006047">
    <property type="term" value="P:UDP-N-acetylglucosamine metabolic process"/>
    <property type="evidence" value="ECO:0007669"/>
    <property type="project" value="TreeGrafter"/>
</dbReference>
<dbReference type="InterPro" id="IPR035466">
    <property type="entry name" value="GlmS/AgaS_SIS"/>
</dbReference>
<dbReference type="AlphaFoldDB" id="A0A6F8ZHQ3"/>
<dbReference type="PROSITE" id="PS51278">
    <property type="entry name" value="GATASE_TYPE_2"/>
    <property type="match status" value="1"/>
</dbReference>